<comment type="caution">
    <text evidence="2">The sequence shown here is derived from an EMBL/GenBank/DDBJ whole genome shotgun (WGS) entry which is preliminary data.</text>
</comment>
<gene>
    <name evidence="2" type="ORF">NCGR_LOCUS30710</name>
</gene>
<evidence type="ECO:0000313" key="3">
    <source>
        <dbReference type="Proteomes" id="UP000604825"/>
    </source>
</evidence>
<dbReference type="GO" id="GO:0005811">
    <property type="term" value="C:lipid droplet"/>
    <property type="evidence" value="ECO:0007669"/>
    <property type="project" value="InterPro"/>
</dbReference>
<evidence type="ECO:0008006" key="4">
    <source>
        <dbReference type="Google" id="ProtNLM"/>
    </source>
</evidence>
<dbReference type="EMBL" id="CAJGYO010000007">
    <property type="protein sequence ID" value="CAD6246450.1"/>
    <property type="molecule type" value="Genomic_DNA"/>
</dbReference>
<name>A0A811PT23_9POAL</name>
<dbReference type="GO" id="GO:0016866">
    <property type="term" value="F:intramolecular transferase activity"/>
    <property type="evidence" value="ECO:0007669"/>
    <property type="project" value="InterPro"/>
</dbReference>
<feature type="transmembrane region" description="Helical" evidence="1">
    <location>
        <begin position="91"/>
        <end position="111"/>
    </location>
</feature>
<dbReference type="GO" id="GO:0016104">
    <property type="term" value="P:triterpenoid biosynthetic process"/>
    <property type="evidence" value="ECO:0007669"/>
    <property type="project" value="InterPro"/>
</dbReference>
<keyword evidence="1" id="KW-1133">Transmembrane helix</keyword>
<dbReference type="PANTHER" id="PTHR11764:SF17">
    <property type="entry name" value="TERPENE CYCLASE_MUTASE FAMILY MEMBER"/>
    <property type="match status" value="1"/>
</dbReference>
<proteinExistence type="predicted"/>
<dbReference type="AlphaFoldDB" id="A0A811PT23"/>
<dbReference type="Gene3D" id="1.50.10.20">
    <property type="match status" value="1"/>
</dbReference>
<keyword evidence="1" id="KW-0812">Transmembrane</keyword>
<protein>
    <recommendedName>
        <fullName evidence="4">Squalene cyclase C-terminal domain-containing protein</fullName>
    </recommendedName>
</protein>
<accession>A0A811PT23</accession>
<dbReference type="PANTHER" id="PTHR11764">
    <property type="entry name" value="TERPENE CYCLASE/MUTASE FAMILY MEMBER"/>
    <property type="match status" value="1"/>
</dbReference>
<keyword evidence="3" id="KW-1185">Reference proteome</keyword>
<dbReference type="InterPro" id="IPR018333">
    <property type="entry name" value="Squalene_cyclase"/>
</dbReference>
<evidence type="ECO:0000256" key="1">
    <source>
        <dbReference type="SAM" id="Phobius"/>
    </source>
</evidence>
<dbReference type="InterPro" id="IPR008930">
    <property type="entry name" value="Terpenoid_cyclase/PrenylTrfase"/>
</dbReference>
<keyword evidence="1" id="KW-0472">Membrane</keyword>
<organism evidence="2 3">
    <name type="scientific">Miscanthus lutarioriparius</name>
    <dbReference type="NCBI Taxonomy" id="422564"/>
    <lineage>
        <taxon>Eukaryota</taxon>
        <taxon>Viridiplantae</taxon>
        <taxon>Streptophyta</taxon>
        <taxon>Embryophyta</taxon>
        <taxon>Tracheophyta</taxon>
        <taxon>Spermatophyta</taxon>
        <taxon>Magnoliopsida</taxon>
        <taxon>Liliopsida</taxon>
        <taxon>Poales</taxon>
        <taxon>Poaceae</taxon>
        <taxon>PACMAD clade</taxon>
        <taxon>Panicoideae</taxon>
        <taxon>Andropogonodae</taxon>
        <taxon>Andropogoneae</taxon>
        <taxon>Saccharinae</taxon>
        <taxon>Miscanthus</taxon>
    </lineage>
</organism>
<reference evidence="2" key="1">
    <citation type="submission" date="2020-10" db="EMBL/GenBank/DDBJ databases">
        <authorList>
            <person name="Han B."/>
            <person name="Lu T."/>
            <person name="Zhao Q."/>
            <person name="Huang X."/>
            <person name="Zhao Y."/>
        </authorList>
    </citation>
    <scope>NUCLEOTIDE SEQUENCE</scope>
</reference>
<sequence length="113" mass="12933">MVDGVRVIFHQEPRWTASFIKNQAKECFRAYTNLDREKSHIVNSAWAMLALMKAGQVERDPTPLHKAARLIMSMQLGNGDFPQEVTAKCPLYYTIHILILTFPVIMALSIMKQ</sequence>
<dbReference type="OrthoDB" id="1717038at2759"/>
<dbReference type="SUPFAM" id="SSF48239">
    <property type="entry name" value="Terpenoid cyclases/Protein prenyltransferases"/>
    <property type="match status" value="1"/>
</dbReference>
<dbReference type="Proteomes" id="UP000604825">
    <property type="component" value="Unassembled WGS sequence"/>
</dbReference>
<evidence type="ECO:0000313" key="2">
    <source>
        <dbReference type="EMBL" id="CAD6246450.1"/>
    </source>
</evidence>